<dbReference type="OrthoDB" id="9805316at2"/>
<dbReference type="AlphaFoldDB" id="A0A0Q2PRG5"/>
<dbReference type="Proteomes" id="UP000352088">
    <property type="component" value="Unassembled WGS sequence"/>
</dbReference>
<evidence type="ECO:0000313" key="17">
    <source>
        <dbReference type="Proteomes" id="UP000411403"/>
    </source>
</evidence>
<dbReference type="GO" id="GO:0046872">
    <property type="term" value="F:metal ion binding"/>
    <property type="evidence" value="ECO:0007669"/>
    <property type="project" value="UniProtKB-KW"/>
</dbReference>
<gene>
    <name evidence="7" type="ORF">BU953_05050</name>
    <name evidence="9" type="ORF">C6T04_06135</name>
    <name evidence="8" type="ORF">CJD00_03420</name>
    <name evidence="10" type="ORF">DSX26_02795</name>
    <name evidence="11" type="ORF">DYF97_01460</name>
    <name evidence="12" type="ORF">DYU70_02990</name>
</gene>
<dbReference type="SUPFAM" id="SSF48576">
    <property type="entry name" value="Terpenoid synthases"/>
    <property type="match status" value="1"/>
</dbReference>
<evidence type="ECO:0000313" key="10">
    <source>
        <dbReference type="EMBL" id="EAL6850396.1"/>
    </source>
</evidence>
<organism evidence="12 17">
    <name type="scientific">Campylobacter coli</name>
    <dbReference type="NCBI Taxonomy" id="195"/>
    <lineage>
        <taxon>Bacteria</taxon>
        <taxon>Pseudomonadati</taxon>
        <taxon>Campylobacterota</taxon>
        <taxon>Epsilonproteobacteria</taxon>
        <taxon>Campylobacterales</taxon>
        <taxon>Campylobacteraceae</taxon>
        <taxon>Campylobacter</taxon>
    </lineage>
</organism>
<dbReference type="CDD" id="cd00685">
    <property type="entry name" value="Trans_IPPS_HT"/>
    <property type="match status" value="1"/>
</dbReference>
<evidence type="ECO:0000256" key="4">
    <source>
        <dbReference type="ARBA" id="ARBA00022723"/>
    </source>
</evidence>
<dbReference type="GeneID" id="66544453"/>
<proteinExistence type="inferred from homology"/>
<evidence type="ECO:0000256" key="3">
    <source>
        <dbReference type="ARBA" id="ARBA00022679"/>
    </source>
</evidence>
<keyword evidence="5" id="KW-0460">Magnesium</keyword>
<comment type="caution">
    <text evidence="12">The sequence shown here is derived from an EMBL/GenBank/DDBJ whole genome shotgun (WGS) entry which is preliminary data.</text>
</comment>
<dbReference type="Proteomes" id="UP000333665">
    <property type="component" value="Unassembled WGS sequence"/>
</dbReference>
<dbReference type="Proteomes" id="UP000365807">
    <property type="component" value="Unassembled WGS sequence"/>
</dbReference>
<dbReference type="InterPro" id="IPR033749">
    <property type="entry name" value="Polyprenyl_synt_CS"/>
</dbReference>
<dbReference type="STRING" id="195.ATE51_03126"/>
<dbReference type="KEGG" id="ccoo:ATE51_03126"/>
<evidence type="ECO:0000313" key="14">
    <source>
        <dbReference type="Proteomes" id="UP000352088"/>
    </source>
</evidence>
<dbReference type="eggNOG" id="COG0142">
    <property type="taxonomic scope" value="Bacteria"/>
</dbReference>
<evidence type="ECO:0000313" key="9">
    <source>
        <dbReference type="EMBL" id="EAK4358488.1"/>
    </source>
</evidence>
<dbReference type="GO" id="GO:0004659">
    <property type="term" value="F:prenyltransferase activity"/>
    <property type="evidence" value="ECO:0007669"/>
    <property type="project" value="InterPro"/>
</dbReference>
<dbReference type="EMBL" id="AACRQU010000002">
    <property type="protein sequence ID" value="EAL8416089.1"/>
    <property type="molecule type" value="Genomic_DNA"/>
</dbReference>
<protein>
    <submittedName>
        <fullName evidence="12">Polyprenyl synthetase family protein</fullName>
    </submittedName>
</protein>
<evidence type="ECO:0000256" key="5">
    <source>
        <dbReference type="ARBA" id="ARBA00022842"/>
    </source>
</evidence>
<evidence type="ECO:0000313" key="7">
    <source>
        <dbReference type="EMBL" id="EAJ1076974.1"/>
    </source>
</evidence>
<evidence type="ECO:0000313" key="15">
    <source>
        <dbReference type="Proteomes" id="UP000361993"/>
    </source>
</evidence>
<reference evidence="13 17" key="2">
    <citation type="submission" date="2018-08" db="EMBL/GenBank/DDBJ databases">
        <authorList>
            <consortium name="NARMS: The National Antimicrobial Resistance Monitoring System"/>
        </authorList>
    </citation>
    <scope>NUCLEOTIDE SEQUENCE [LARGE SCALE GENOMIC DNA]</scope>
    <source>
        <strain evidence="12 17">CVM N17C171</strain>
        <strain evidence="10 14">CVM N17C548</strain>
        <strain evidence="9 16">FSIS11807978</strain>
        <strain evidence="11 13">FSIS11812579</strain>
        <strain evidence="7 18">FSIS1609200</strain>
    </source>
</reference>
<dbReference type="EMBL" id="AABUYW010000007">
    <property type="protein sequence ID" value="EAJ1076974.1"/>
    <property type="molecule type" value="Genomic_DNA"/>
</dbReference>
<keyword evidence="3 6" id="KW-0808">Transferase</keyword>
<dbReference type="SFLD" id="SFLDS00005">
    <property type="entry name" value="Isoprenoid_Synthase_Type_I"/>
    <property type="match status" value="1"/>
</dbReference>
<dbReference type="EMBL" id="AACDUL010000004">
    <property type="protein sequence ID" value="EAK1509328.1"/>
    <property type="molecule type" value="Genomic_DNA"/>
</dbReference>
<dbReference type="PANTHER" id="PTHR12001">
    <property type="entry name" value="GERANYLGERANYL PYROPHOSPHATE SYNTHASE"/>
    <property type="match status" value="1"/>
</dbReference>
<dbReference type="EMBL" id="AACQHW010000002">
    <property type="protein sequence ID" value="EAL6850396.1"/>
    <property type="molecule type" value="Genomic_DNA"/>
</dbReference>
<dbReference type="Gene3D" id="1.10.600.10">
    <property type="entry name" value="Farnesyl Diphosphate Synthase"/>
    <property type="match status" value="1"/>
</dbReference>
<comment type="cofactor">
    <cofactor evidence="1">
        <name>Mg(2+)</name>
        <dbReference type="ChEBI" id="CHEBI:18420"/>
    </cofactor>
</comment>
<evidence type="ECO:0000313" key="13">
    <source>
        <dbReference type="Proteomes" id="UP000333665"/>
    </source>
</evidence>
<dbReference type="RefSeq" id="WP_002780880.1">
    <property type="nucleotide sequence ID" value="NZ_AANHVQ020000007.1"/>
</dbReference>
<keyword evidence="4" id="KW-0479">Metal-binding</keyword>
<evidence type="ECO:0000256" key="6">
    <source>
        <dbReference type="RuleBase" id="RU004466"/>
    </source>
</evidence>
<comment type="similarity">
    <text evidence="2 6">Belongs to the FPP/GGPP synthase family.</text>
</comment>
<dbReference type="KEGG" id="ccof:VC76_02820"/>
<dbReference type="PROSITE" id="PS00444">
    <property type="entry name" value="POLYPRENYL_SYNTHASE_2"/>
    <property type="match status" value="1"/>
</dbReference>
<sequence length="297" mass="33440">MQPIDDLIKQYLQELDYEPILTMLANTKSGKKLRSKLLLAIAGENANSYKICAAIELIHLASLLHDDIIDESKLRRGAKSVNAEFGTKNALMLGDILYSKAFYELSQLDACFASIISDAVVKLAVGELMDVELSKSFNADKDKYLKMIYNKTAVLIEASARCGAILANLDEKAFGEYGKNLGLAFQMIDDILDIKGDEKTLGKPAMNDFKEGKTTLPYIYLYENLNNEDRAQLKNLFQKDLNNDEKIWIQTKFEETKALNKAILEAKEYAHQAALAIKDFSNEKLQDIIQAMIDRDF</sequence>
<evidence type="ECO:0000313" key="16">
    <source>
        <dbReference type="Proteomes" id="UP000365807"/>
    </source>
</evidence>
<dbReference type="Proteomes" id="UP000361993">
    <property type="component" value="Unassembled WGS sequence"/>
</dbReference>
<dbReference type="PROSITE" id="PS00723">
    <property type="entry name" value="POLYPRENYL_SYNTHASE_1"/>
    <property type="match status" value="1"/>
</dbReference>
<dbReference type="EMBL" id="AACGFG010000007">
    <property type="protein sequence ID" value="EAK4358488.1"/>
    <property type="molecule type" value="Genomic_DNA"/>
</dbReference>
<dbReference type="Pfam" id="PF00348">
    <property type="entry name" value="polyprenyl_synt"/>
    <property type="match status" value="1"/>
</dbReference>
<dbReference type="EMBL" id="AACSIE010000002">
    <property type="protein sequence ID" value="EAL9204129.1"/>
    <property type="molecule type" value="Genomic_DNA"/>
</dbReference>
<dbReference type="InterPro" id="IPR000092">
    <property type="entry name" value="Polyprenyl_synt"/>
</dbReference>
<evidence type="ECO:0000256" key="2">
    <source>
        <dbReference type="ARBA" id="ARBA00006706"/>
    </source>
</evidence>
<evidence type="ECO:0000256" key="1">
    <source>
        <dbReference type="ARBA" id="ARBA00001946"/>
    </source>
</evidence>
<reference evidence="8 15" key="1">
    <citation type="submission" date="2018-05" db="EMBL/GenBank/DDBJ databases">
        <authorList>
            <consortium name="GenomeTrakr network: Whole genome sequencing for foodborne pathogen traceback"/>
        </authorList>
    </citation>
    <scope>NUCLEOTIDE SEQUENCE [LARGE SCALE GENOMIC DNA]</scope>
    <source>
        <strain evidence="8 15">NC_C6016</strain>
    </source>
</reference>
<name>A0A0Q2PRG5_CAMCO</name>
<dbReference type="Proteomes" id="UP000411403">
    <property type="component" value="Unassembled WGS sequence"/>
</dbReference>
<dbReference type="PANTHER" id="PTHR12001:SF69">
    <property type="entry name" value="ALL TRANS-POLYPRENYL-DIPHOSPHATE SYNTHASE PDSS1"/>
    <property type="match status" value="1"/>
</dbReference>
<evidence type="ECO:0000313" key="18">
    <source>
        <dbReference type="Proteomes" id="UP000557830"/>
    </source>
</evidence>
<dbReference type="GO" id="GO:0008299">
    <property type="term" value="P:isoprenoid biosynthetic process"/>
    <property type="evidence" value="ECO:0007669"/>
    <property type="project" value="InterPro"/>
</dbReference>
<evidence type="ECO:0000313" key="12">
    <source>
        <dbReference type="EMBL" id="EAL9204129.1"/>
    </source>
</evidence>
<dbReference type="Proteomes" id="UP000557830">
    <property type="component" value="Unassembled WGS sequence"/>
</dbReference>
<dbReference type="InterPro" id="IPR008949">
    <property type="entry name" value="Isoprenoid_synthase_dom_sf"/>
</dbReference>
<evidence type="ECO:0000313" key="11">
    <source>
        <dbReference type="EMBL" id="EAL8416089.1"/>
    </source>
</evidence>
<evidence type="ECO:0000313" key="8">
    <source>
        <dbReference type="EMBL" id="EAK1509328.1"/>
    </source>
</evidence>
<accession>A0A0Q2PRG5</accession>